<dbReference type="PANTHER" id="PTHR24198">
    <property type="entry name" value="ANKYRIN REPEAT AND PROTEIN KINASE DOMAIN-CONTAINING PROTEIN"/>
    <property type="match status" value="1"/>
</dbReference>
<feature type="region of interest" description="Disordered" evidence="4">
    <location>
        <begin position="237"/>
        <end position="296"/>
    </location>
</feature>
<feature type="repeat" description="ANK" evidence="3">
    <location>
        <begin position="1087"/>
        <end position="1121"/>
    </location>
</feature>
<dbReference type="PROSITE" id="PS50011">
    <property type="entry name" value="PROTEIN_KINASE_DOM"/>
    <property type="match status" value="1"/>
</dbReference>
<dbReference type="InterPro" id="IPR002110">
    <property type="entry name" value="Ankyrin_rpt"/>
</dbReference>
<dbReference type="InterPro" id="IPR000719">
    <property type="entry name" value="Prot_kinase_dom"/>
</dbReference>
<dbReference type="PROSITE" id="PS00108">
    <property type="entry name" value="PROTEIN_KINASE_ST"/>
    <property type="match status" value="1"/>
</dbReference>
<dbReference type="InterPro" id="IPR059179">
    <property type="entry name" value="MLKL-like_MCAfunc"/>
</dbReference>
<dbReference type="Pfam" id="PF00069">
    <property type="entry name" value="Pkinase"/>
    <property type="match status" value="1"/>
</dbReference>
<evidence type="ECO:0000256" key="2">
    <source>
        <dbReference type="ARBA" id="ARBA00023043"/>
    </source>
</evidence>
<organism evidence="6 7">
    <name type="scientific">Periconia digitata</name>
    <dbReference type="NCBI Taxonomy" id="1303443"/>
    <lineage>
        <taxon>Eukaryota</taxon>
        <taxon>Fungi</taxon>
        <taxon>Dikarya</taxon>
        <taxon>Ascomycota</taxon>
        <taxon>Pezizomycotina</taxon>
        <taxon>Dothideomycetes</taxon>
        <taxon>Pleosporomycetidae</taxon>
        <taxon>Pleosporales</taxon>
        <taxon>Massarineae</taxon>
        <taxon>Periconiaceae</taxon>
        <taxon>Periconia</taxon>
    </lineage>
</organism>
<comment type="caution">
    <text evidence="6">The sequence shown here is derived from an EMBL/GenBank/DDBJ whole genome shotgun (WGS) entry which is preliminary data.</text>
</comment>
<evidence type="ECO:0000313" key="6">
    <source>
        <dbReference type="EMBL" id="CAI6341374.1"/>
    </source>
</evidence>
<dbReference type="SUPFAM" id="SSF56112">
    <property type="entry name" value="Protein kinase-like (PK-like)"/>
    <property type="match status" value="1"/>
</dbReference>
<feature type="compositionally biased region" description="Low complexity" evidence="4">
    <location>
        <begin position="287"/>
        <end position="296"/>
    </location>
</feature>
<dbReference type="Gene3D" id="1.25.40.20">
    <property type="entry name" value="Ankyrin repeat-containing domain"/>
    <property type="match status" value="2"/>
</dbReference>
<feature type="repeat" description="ANK" evidence="3">
    <location>
        <begin position="1504"/>
        <end position="1531"/>
    </location>
</feature>
<dbReference type="Gene3D" id="1.10.510.10">
    <property type="entry name" value="Transferase(Phosphotransferase) domain 1"/>
    <property type="match status" value="1"/>
</dbReference>
<sequence length="1693" mass="189852">MVDPISLASLSLQVAQILGPAVLALRKAYREGKTLHRTLRELESDLDSIYELTKNINRLLSVKSFADAVRSVPNVDLVDSLERSLERCLNSAQKLLEVLADLGLDIDANRMKRTWRAWRLDRRLDEIDRNKRNFQDYKSSIQLAFQLLTTCKQMQIAERDDQHANDLKAQIGELQKAIDSIAQQITIRQVVPTDEEQTEILEGMKSMHDSSKKLERRATIQLEFITSRTSFSKLNIDETRPAIMRQESLSPPPEDEEYPSSPVSEASFPPGFTPFDPPQRGHLNTPSTSSSAGESSFLAQSSDLATSAILSIEDFETRVDALLSSAVTDNKGKNRPFSEEVISQLATMLNAVGKPTWGERPRTYLVLRLLGEVKAMDSFIFEGYKDIDFPYTEATLPEVLKSASSRRSFLDQQKYVLSPQSSDLVRGGRHRHLPIGQSGDTFFKIVGKLGSGGFSVVDRVRSKFTLQEYARKRIPRSGAFKDRKALLSFENEVNNLKRLSHHHLVEFVGSYTDRKFIAIIMQPVADMDLRRYLLRKDLGPGDMAVLRSFVGCLCSALAYLHEQQCRHKDIKPHNILIHGETVLLADFGTALHWTDPEGEITAGPPDAVTKLYIAPEIVEHAPRDKSSDVWSLGCVFLEVATILAGFTLQDKSTFFASLHRPSAAYWLNHDAIQIWLDKLSSVSGDAHHALHDWINAMTAFEPTMRPTAQDLVDQISGEQSKLSGYGKMCCFEEHIPSEDTSWQGSVAGDEIFETAQTISENTTMSSKAMLTPKPSTAEPILEQPADKLERQTPGSLPEMDDVPALITNDAPVLNEIPSYILDLSFQPTALDSDDQIKRWTLDETENTIPIREEIGQDGVDSLTQVENEKFTVSHSKSEYGEVMEERNKAKIKHVVRNMAHKRHPKNEVVGEQESRVDPTKSTIGLSAIDSRPTPAILEELEKIFLENRRHFERRLLQLKRKDLNWQSYVLALNEKSVTDQKHFTILLAASDFSNVALAEDVIKLVVKQKPNVVNETTIFHNSALHYAASQDRSEVAKFLIKNGINVGQQNFRKDSALHMALRSGHSRTAEVIIPHINVDEANAVNDRNRTPMHTACASRHITAKTVSLLLGKGASINTLDCYQATPLQLSMRSENHERTELLKAEVLRETPDHQFSRWDSNSAWSFTEGKAIGECCCELCCLRVSVEKTGHAIARSGPCCTCVNHLQVYGDDSLSYSDLSHFKKCLCAGCKEIQNQRDVNSPCGTPIGNDYLPYNESLKKNPRIFPPYTESPTHPINKDFVENPLPPYPGHAYYDELIQKHIEKSKFTGSQQEATIIALDQLAKGGFKSSRAYRKDPSKALRWVTSNFGVLTHVDTMVEILLDSGADINTHIDERSARIVDKAGECLDLNLLRLLIDRNVEIGDGELKYALFSEHNLHVRMLLTASGAINGKLGRSKITALHAAVRHYDMIGWHIPMLLAHGASTDIPDNDGNTPLHEAISKNKIHAAVALLESHARTGKSNDKGVTPLHIAFDLANEELISTMLSYGANVVKKIDRFDNFLFYAIFKNLGTTARLLIEEYNGDTRVLNKTPKNASTVWHILAYSKIQDPKLVDLIVRYNIDVNEKNSIGMTALHYAAWRGNVVVTQRLLQCGANKEIRDGYKGYTALEVARSLCHSEVMKCLGGTNRTSWWRQTRNVFLDVIMEESERFCPI</sequence>
<dbReference type="PROSITE" id="PS50088">
    <property type="entry name" value="ANK_REPEAT"/>
    <property type="match status" value="6"/>
</dbReference>
<feature type="domain" description="Protein kinase" evidence="5">
    <location>
        <begin position="443"/>
        <end position="722"/>
    </location>
</feature>
<dbReference type="GO" id="GO:0005524">
    <property type="term" value="F:ATP binding"/>
    <property type="evidence" value="ECO:0007669"/>
    <property type="project" value="InterPro"/>
</dbReference>
<dbReference type="SMART" id="SM00220">
    <property type="entry name" value="S_TKc"/>
    <property type="match status" value="1"/>
</dbReference>
<feature type="repeat" description="ANK" evidence="3">
    <location>
        <begin position="1609"/>
        <end position="1641"/>
    </location>
</feature>
<feature type="repeat" description="ANK" evidence="3">
    <location>
        <begin position="1019"/>
        <end position="1051"/>
    </location>
</feature>
<dbReference type="OrthoDB" id="539213at2759"/>
<dbReference type="Pfam" id="PF17111">
    <property type="entry name" value="PigL_N"/>
    <property type="match status" value="1"/>
</dbReference>
<feature type="repeat" description="ANK" evidence="3">
    <location>
        <begin position="1471"/>
        <end position="1503"/>
    </location>
</feature>
<evidence type="ECO:0000256" key="3">
    <source>
        <dbReference type="PROSITE-ProRule" id="PRU00023"/>
    </source>
</evidence>
<gene>
    <name evidence="6" type="ORF">PDIGIT_LOCUS14571</name>
</gene>
<dbReference type="Pfam" id="PF00023">
    <property type="entry name" value="Ank"/>
    <property type="match status" value="1"/>
</dbReference>
<dbReference type="InterPro" id="IPR011009">
    <property type="entry name" value="Kinase-like_dom_sf"/>
</dbReference>
<dbReference type="InterPro" id="IPR031348">
    <property type="entry name" value="PigL_N"/>
</dbReference>
<feature type="repeat" description="ANK" evidence="3">
    <location>
        <begin position="1436"/>
        <end position="1470"/>
    </location>
</feature>
<dbReference type="GO" id="GO:0004672">
    <property type="term" value="F:protein kinase activity"/>
    <property type="evidence" value="ECO:0007669"/>
    <property type="project" value="InterPro"/>
</dbReference>
<keyword evidence="1" id="KW-0677">Repeat</keyword>
<dbReference type="InterPro" id="IPR008271">
    <property type="entry name" value="Ser/Thr_kinase_AS"/>
</dbReference>
<evidence type="ECO:0000313" key="7">
    <source>
        <dbReference type="Proteomes" id="UP001152607"/>
    </source>
</evidence>
<reference evidence="6" key="1">
    <citation type="submission" date="2023-01" db="EMBL/GenBank/DDBJ databases">
        <authorList>
            <person name="Van Ghelder C."/>
            <person name="Rancurel C."/>
        </authorList>
    </citation>
    <scope>NUCLEOTIDE SEQUENCE</scope>
    <source>
        <strain evidence="6">CNCM I-4278</strain>
    </source>
</reference>
<feature type="region of interest" description="Disordered" evidence="4">
    <location>
        <begin position="762"/>
        <end position="784"/>
    </location>
</feature>
<name>A0A9W4XRA8_9PLEO</name>
<dbReference type="EMBL" id="CAOQHR010000011">
    <property type="protein sequence ID" value="CAI6341374.1"/>
    <property type="molecule type" value="Genomic_DNA"/>
</dbReference>
<keyword evidence="2 3" id="KW-0040">ANK repeat</keyword>
<dbReference type="CDD" id="cd00180">
    <property type="entry name" value="PKc"/>
    <property type="match status" value="1"/>
</dbReference>
<dbReference type="InterPro" id="IPR036770">
    <property type="entry name" value="Ankyrin_rpt-contain_sf"/>
</dbReference>
<dbReference type="Pfam" id="PF12796">
    <property type="entry name" value="Ank_2"/>
    <property type="match status" value="3"/>
</dbReference>
<dbReference type="SUPFAM" id="SSF48403">
    <property type="entry name" value="Ankyrin repeat"/>
    <property type="match status" value="2"/>
</dbReference>
<protein>
    <recommendedName>
        <fullName evidence="5">Protein kinase domain-containing protein</fullName>
    </recommendedName>
</protein>
<proteinExistence type="predicted"/>
<evidence type="ECO:0000256" key="4">
    <source>
        <dbReference type="SAM" id="MobiDB-lite"/>
    </source>
</evidence>
<dbReference type="PANTHER" id="PTHR24198:SF165">
    <property type="entry name" value="ANKYRIN REPEAT-CONTAINING PROTEIN-RELATED"/>
    <property type="match status" value="1"/>
</dbReference>
<keyword evidence="7" id="KW-1185">Reference proteome</keyword>
<dbReference type="PROSITE" id="PS50297">
    <property type="entry name" value="ANK_REP_REGION"/>
    <property type="match status" value="4"/>
</dbReference>
<dbReference type="CDD" id="cd21037">
    <property type="entry name" value="MLKL_NTD"/>
    <property type="match status" value="1"/>
</dbReference>
<evidence type="ECO:0000256" key="1">
    <source>
        <dbReference type="ARBA" id="ARBA00022737"/>
    </source>
</evidence>
<accession>A0A9W4XRA8</accession>
<evidence type="ECO:0000259" key="5">
    <source>
        <dbReference type="PROSITE" id="PS50011"/>
    </source>
</evidence>
<dbReference type="SMART" id="SM00248">
    <property type="entry name" value="ANK"/>
    <property type="match status" value="8"/>
</dbReference>
<dbReference type="Proteomes" id="UP001152607">
    <property type="component" value="Unassembled WGS sequence"/>
</dbReference>
<dbReference type="Gene3D" id="3.30.200.20">
    <property type="entry name" value="Phosphorylase Kinase, domain 1"/>
    <property type="match status" value="1"/>
</dbReference>